<gene>
    <name evidence="3" type="ORF">EKH77_29890</name>
</gene>
<dbReference type="InterPro" id="IPR050703">
    <property type="entry name" value="Flavin_MAO"/>
</dbReference>
<dbReference type="EMBL" id="CP034587">
    <property type="protein sequence ID" value="AZQ74851.1"/>
    <property type="molecule type" value="Genomic_DNA"/>
</dbReference>
<dbReference type="InterPro" id="IPR006311">
    <property type="entry name" value="TAT_signal"/>
</dbReference>
<dbReference type="InterPro" id="IPR002937">
    <property type="entry name" value="Amino_oxidase"/>
</dbReference>
<reference evidence="3 4" key="1">
    <citation type="submission" date="2018-12" db="EMBL/GenBank/DDBJ databases">
        <title>The whole draft genome of Streptomyce luteoverticillatus CGMCC 15060.</title>
        <authorList>
            <person name="Feng Z."/>
            <person name="Chen G."/>
            <person name="Zhang J."/>
            <person name="Zhu H."/>
            <person name="Yu X."/>
            <person name="Zhang W."/>
            <person name="Zhang X."/>
        </authorList>
    </citation>
    <scope>NUCLEOTIDE SEQUENCE [LARGE SCALE GENOMIC DNA]</scope>
    <source>
        <strain evidence="3 4">CGMCC 15060</strain>
    </source>
</reference>
<dbReference type="RefSeq" id="WP_126917353.1">
    <property type="nucleotide sequence ID" value="NZ_CP034587.1"/>
</dbReference>
<dbReference type="AlphaFoldDB" id="A0A3Q9G0C2"/>
<sequence>MNAHDSGSVKVTDRRLGRRSLLKAVGATSLAASLSPVLAGTARAAEETRLDAIVIGAGYAGGTVARELGAKGLRTLVLEARDRIGGRIWTGSFAGQTVDFGGGWLGPQQELAQKEVARYGIKTFYETPGDRAMMPGETGLVGTDLSTVSSRLSGLFKELFKNSESYFEHPADPLFRKDLLAAVDPLSLEDRLRQLSVSPVDLKWLNGGSAVYAGGSSSWAGLTSMAQWYQLAGGTYEGFESTMGIKPVGGMTALLTAMLADSKAMVKLNSPVSSVTEANGKVTVQVQGGGAYTAPVAVVATPANVWKSITFNPGLPKAHTQATTQGMGVPHATKIWVLVKGKVDAVYGQAPEGSPILMLVPQQQLPEGRLFVAFGGPSLDTNDKAKVQTAVQAFLPGAEVSDYRATAWHEDKYAMGGWGMRRPNQLLQLFPQIEQPHGRIVFAGADIAKGWHGAFIEGAIESGLRAAQQAATLAG</sequence>
<organism evidence="3 4">
    <name type="scientific">Streptomyces luteoverticillatus</name>
    <name type="common">Streptoverticillium luteoverticillatus</name>
    <dbReference type="NCBI Taxonomy" id="66425"/>
    <lineage>
        <taxon>Bacteria</taxon>
        <taxon>Bacillati</taxon>
        <taxon>Actinomycetota</taxon>
        <taxon>Actinomycetes</taxon>
        <taxon>Kitasatosporales</taxon>
        <taxon>Streptomycetaceae</taxon>
        <taxon>Streptomyces</taxon>
    </lineage>
</organism>
<evidence type="ECO:0000259" key="2">
    <source>
        <dbReference type="Pfam" id="PF01593"/>
    </source>
</evidence>
<name>A0A3Q9G0C2_STRLT</name>
<accession>A0A3Q9G0C2</accession>
<dbReference type="InterPro" id="IPR036188">
    <property type="entry name" value="FAD/NAD-bd_sf"/>
</dbReference>
<dbReference type="PANTHER" id="PTHR43563">
    <property type="entry name" value="AMINE OXIDASE"/>
    <property type="match status" value="1"/>
</dbReference>
<proteinExistence type="inferred from homology"/>
<dbReference type="PANTHER" id="PTHR43563:SF1">
    <property type="entry name" value="AMINE OXIDASE [FLAVIN-CONTAINING] B"/>
    <property type="match status" value="1"/>
</dbReference>
<keyword evidence="4" id="KW-1185">Reference proteome</keyword>
<protein>
    <submittedName>
        <fullName evidence="3">NAD(P)/FAD-dependent oxidoreductase</fullName>
    </submittedName>
</protein>
<dbReference type="Gene3D" id="3.50.50.60">
    <property type="entry name" value="FAD/NAD(P)-binding domain"/>
    <property type="match status" value="1"/>
</dbReference>
<evidence type="ECO:0000256" key="1">
    <source>
        <dbReference type="ARBA" id="ARBA00005995"/>
    </source>
</evidence>
<dbReference type="OrthoDB" id="337830at2"/>
<dbReference type="Gene3D" id="1.10.405.10">
    <property type="entry name" value="Guanine Nucleotide Dissociation Inhibitor, domain 1"/>
    <property type="match status" value="1"/>
</dbReference>
<dbReference type="SUPFAM" id="SSF51905">
    <property type="entry name" value="FAD/NAD(P)-binding domain"/>
    <property type="match status" value="1"/>
</dbReference>
<dbReference type="Gene3D" id="3.90.660.10">
    <property type="match status" value="1"/>
</dbReference>
<dbReference type="Pfam" id="PF01593">
    <property type="entry name" value="Amino_oxidase"/>
    <property type="match status" value="1"/>
</dbReference>
<evidence type="ECO:0000313" key="4">
    <source>
        <dbReference type="Proteomes" id="UP000267900"/>
    </source>
</evidence>
<feature type="domain" description="Amine oxidase" evidence="2">
    <location>
        <begin position="63"/>
        <end position="469"/>
    </location>
</feature>
<dbReference type="Proteomes" id="UP000267900">
    <property type="component" value="Chromosome"/>
</dbReference>
<dbReference type="PROSITE" id="PS51318">
    <property type="entry name" value="TAT"/>
    <property type="match status" value="1"/>
</dbReference>
<evidence type="ECO:0000313" key="3">
    <source>
        <dbReference type="EMBL" id="AZQ74851.1"/>
    </source>
</evidence>
<comment type="similarity">
    <text evidence="1">Belongs to the flavin monoamine oxidase family.</text>
</comment>
<dbReference type="GO" id="GO:0016491">
    <property type="term" value="F:oxidoreductase activity"/>
    <property type="evidence" value="ECO:0007669"/>
    <property type="project" value="InterPro"/>
</dbReference>